<reference evidence="1 2" key="1">
    <citation type="submission" date="2016-08" db="EMBL/GenBank/DDBJ databases">
        <title>Genome of Bacillus solimangrovi GH2-4.</title>
        <authorList>
            <person name="Lim S."/>
            <person name="Kim B.-C."/>
        </authorList>
    </citation>
    <scope>NUCLEOTIDE SEQUENCE [LARGE SCALE GENOMIC DNA]</scope>
    <source>
        <strain evidence="1 2">GH2-4</strain>
    </source>
</reference>
<organism evidence="1 2">
    <name type="scientific">Bacillus solimangrovi</name>
    <dbReference type="NCBI Taxonomy" id="1305675"/>
    <lineage>
        <taxon>Bacteria</taxon>
        <taxon>Bacillati</taxon>
        <taxon>Bacillota</taxon>
        <taxon>Bacilli</taxon>
        <taxon>Bacillales</taxon>
        <taxon>Bacillaceae</taxon>
        <taxon>Bacillus</taxon>
    </lineage>
</organism>
<gene>
    <name evidence="1" type="ORF">BFG57_17450</name>
</gene>
<sequence>MRFIKNDITRGIRNIEGDDYQSRYMPTDIEIKKFFTAIAQYSNTPQLDKLTFAFMLYLGFRSCELAKLHGHREFHQVSK</sequence>
<dbReference type="Proteomes" id="UP000095209">
    <property type="component" value="Unassembled WGS sequence"/>
</dbReference>
<keyword evidence="2" id="KW-1185">Reference proteome</keyword>
<evidence type="ECO:0008006" key="3">
    <source>
        <dbReference type="Google" id="ProtNLM"/>
    </source>
</evidence>
<accession>A0A1E5LD19</accession>
<protein>
    <recommendedName>
        <fullName evidence="3">Tyr recombinase domain-containing protein</fullName>
    </recommendedName>
</protein>
<evidence type="ECO:0000313" key="2">
    <source>
        <dbReference type="Proteomes" id="UP000095209"/>
    </source>
</evidence>
<dbReference type="InterPro" id="IPR011010">
    <property type="entry name" value="DNA_brk_join_enz"/>
</dbReference>
<proteinExistence type="predicted"/>
<dbReference type="SUPFAM" id="SSF56349">
    <property type="entry name" value="DNA breaking-rejoining enzymes"/>
    <property type="match status" value="1"/>
</dbReference>
<dbReference type="GO" id="GO:0003677">
    <property type="term" value="F:DNA binding"/>
    <property type="evidence" value="ECO:0007669"/>
    <property type="project" value="InterPro"/>
</dbReference>
<evidence type="ECO:0000313" key="1">
    <source>
        <dbReference type="EMBL" id="OEH91971.1"/>
    </source>
</evidence>
<comment type="caution">
    <text evidence="1">The sequence shown here is derived from an EMBL/GenBank/DDBJ whole genome shotgun (WGS) entry which is preliminary data.</text>
</comment>
<dbReference type="AlphaFoldDB" id="A0A1E5LD19"/>
<name>A0A1E5LD19_9BACI</name>
<dbReference type="EMBL" id="MJEH01000040">
    <property type="protein sequence ID" value="OEH91971.1"/>
    <property type="molecule type" value="Genomic_DNA"/>
</dbReference>